<dbReference type="AlphaFoldDB" id="A0A161V6Y5"/>
<evidence type="ECO:0000256" key="1">
    <source>
        <dbReference type="PROSITE-ProRule" id="PRU00182"/>
    </source>
</evidence>
<proteinExistence type="predicted"/>
<evidence type="ECO:0000256" key="2">
    <source>
        <dbReference type="SAM" id="MobiDB-lite"/>
    </source>
</evidence>
<dbReference type="SMART" id="SM00363">
    <property type="entry name" value="S4"/>
    <property type="match status" value="1"/>
</dbReference>
<keyword evidence="1" id="KW-0694">RNA-binding</keyword>
<dbReference type="Gene3D" id="3.10.290.10">
    <property type="entry name" value="RNA-binding S4 domain"/>
    <property type="match status" value="1"/>
</dbReference>
<dbReference type="STRING" id="989403.SAMN05421798_107208"/>
<feature type="domain" description="RNA-binding S4" evidence="3">
    <location>
        <begin position="10"/>
        <end position="71"/>
    </location>
</feature>
<dbReference type="EMBL" id="LMCB01000006">
    <property type="protein sequence ID" value="KZL20681.1"/>
    <property type="molecule type" value="Genomic_DNA"/>
</dbReference>
<evidence type="ECO:0000313" key="5">
    <source>
        <dbReference type="Proteomes" id="UP000076577"/>
    </source>
</evidence>
<dbReference type="SUPFAM" id="SSF55174">
    <property type="entry name" value="Alpha-L RNA-binding motif"/>
    <property type="match status" value="1"/>
</dbReference>
<dbReference type="RefSeq" id="WP_068003675.1">
    <property type="nucleotide sequence ID" value="NZ_FOFM01000007.1"/>
</dbReference>
<keyword evidence="5" id="KW-1185">Reference proteome</keyword>
<sequence length="133" mass="14963">MTHPEPQGTIRIDKWLWYARITKSRTLAQKLAVSGHVRLNKEKIAAAKQAVKPGDILTITMPRRLLVLKVLQLGTRRGPAPEAQTLYEDMSPPPPPKEEAIPVAKREAGAGRPTKKDRRQIARIRGFNEIDPF</sequence>
<organism evidence="4 5">
    <name type="scientific">Pseudovibrio axinellae</name>
    <dbReference type="NCBI Taxonomy" id="989403"/>
    <lineage>
        <taxon>Bacteria</taxon>
        <taxon>Pseudomonadati</taxon>
        <taxon>Pseudomonadota</taxon>
        <taxon>Alphaproteobacteria</taxon>
        <taxon>Hyphomicrobiales</taxon>
        <taxon>Stappiaceae</taxon>
        <taxon>Pseudovibrio</taxon>
    </lineage>
</organism>
<feature type="region of interest" description="Disordered" evidence="2">
    <location>
        <begin position="80"/>
        <end position="133"/>
    </location>
</feature>
<dbReference type="CDD" id="cd00165">
    <property type="entry name" value="S4"/>
    <property type="match status" value="1"/>
</dbReference>
<comment type="caution">
    <text evidence="4">The sequence shown here is derived from an EMBL/GenBank/DDBJ whole genome shotgun (WGS) entry which is preliminary data.</text>
</comment>
<protein>
    <submittedName>
        <fullName evidence="4">Heat shock protein 15</fullName>
    </submittedName>
</protein>
<evidence type="ECO:0000259" key="3">
    <source>
        <dbReference type="SMART" id="SM00363"/>
    </source>
</evidence>
<dbReference type="PROSITE" id="PS50889">
    <property type="entry name" value="S4"/>
    <property type="match status" value="1"/>
</dbReference>
<dbReference type="OrthoDB" id="9797176at2"/>
<gene>
    <name evidence="4" type="primary">hslR</name>
    <name evidence="4" type="ORF">PsAD2_01169</name>
</gene>
<dbReference type="Proteomes" id="UP000076577">
    <property type="component" value="Unassembled WGS sequence"/>
</dbReference>
<feature type="compositionally biased region" description="Basic and acidic residues" evidence="2">
    <location>
        <begin position="96"/>
        <end position="109"/>
    </location>
</feature>
<feature type="compositionally biased region" description="Basic residues" evidence="2">
    <location>
        <begin position="113"/>
        <end position="122"/>
    </location>
</feature>
<dbReference type="InterPro" id="IPR036986">
    <property type="entry name" value="S4_RNA-bd_sf"/>
</dbReference>
<reference evidence="4 5" key="1">
    <citation type="journal article" date="2016" name="Front. Microbiol.">
        <title>Comparative Genomic Analysis Reveals a Diverse Repertoire of Genes Involved in Prokaryote-Eukaryote Interactions within the Pseudovibrio Genus.</title>
        <authorList>
            <person name="Romano S."/>
            <person name="Fernandez-Guerra A."/>
            <person name="Reen F.J."/>
            <person name="Glockner F.O."/>
            <person name="Crowley S.P."/>
            <person name="O'Sullivan O."/>
            <person name="Cotter P.D."/>
            <person name="Adams C."/>
            <person name="Dobson A.D."/>
            <person name="O'Gara F."/>
        </authorList>
    </citation>
    <scope>NUCLEOTIDE SEQUENCE [LARGE SCALE GENOMIC DNA]</scope>
    <source>
        <strain evidence="4 5">Ad2</strain>
    </source>
</reference>
<dbReference type="GO" id="GO:0003723">
    <property type="term" value="F:RNA binding"/>
    <property type="evidence" value="ECO:0007669"/>
    <property type="project" value="UniProtKB-KW"/>
</dbReference>
<accession>A0A161V6Y5</accession>
<dbReference type="InterPro" id="IPR002942">
    <property type="entry name" value="S4_RNA-bd"/>
</dbReference>
<dbReference type="PATRIC" id="fig|989403.3.peg.1252"/>
<evidence type="ECO:0000313" key="4">
    <source>
        <dbReference type="EMBL" id="KZL20681.1"/>
    </source>
</evidence>
<name>A0A161V6Y5_9HYPH</name>
<keyword evidence="4" id="KW-0346">Stress response</keyword>
<dbReference type="Pfam" id="PF01479">
    <property type="entry name" value="S4"/>
    <property type="match status" value="1"/>
</dbReference>